<keyword evidence="1" id="KW-0732">Signal</keyword>
<comment type="caution">
    <text evidence="2">The sequence shown here is derived from an EMBL/GenBank/DDBJ whole genome shotgun (WGS) entry which is preliminary data.</text>
</comment>
<keyword evidence="3" id="KW-1185">Reference proteome</keyword>
<accession>A0A6A4P2Y5</accession>
<feature type="signal peptide" evidence="1">
    <location>
        <begin position="1"/>
        <end position="21"/>
    </location>
</feature>
<dbReference type="Proteomes" id="UP000447434">
    <property type="component" value="Chromosome 18"/>
</dbReference>
<protein>
    <submittedName>
        <fullName evidence="2">Putative knottin, scorpion toxin</fullName>
    </submittedName>
</protein>
<dbReference type="EMBL" id="WOCE01000018">
    <property type="protein sequence ID" value="KAE9594564.1"/>
    <property type="molecule type" value="Genomic_DNA"/>
</dbReference>
<evidence type="ECO:0000256" key="1">
    <source>
        <dbReference type="SAM" id="SignalP"/>
    </source>
</evidence>
<gene>
    <name evidence="2" type="ORF">Lalb_Chr18g0055121</name>
</gene>
<proteinExistence type="predicted"/>
<dbReference type="AlphaFoldDB" id="A0A6A4P2Y5"/>
<dbReference type="PROSITE" id="PS51257">
    <property type="entry name" value="PROKAR_LIPOPROTEIN"/>
    <property type="match status" value="1"/>
</dbReference>
<sequence>MEKNLMIAFLVVLLTVTACYGEVETTQISTNSQCRTNDDCIPYCRDRAGTHPTCKDGVCICVGQVR</sequence>
<dbReference type="InterPro" id="IPR036574">
    <property type="entry name" value="Scorpion_toxin-like_sf"/>
</dbReference>
<organism evidence="2 3">
    <name type="scientific">Lupinus albus</name>
    <name type="common">White lupine</name>
    <name type="synonym">Lupinus termis</name>
    <dbReference type="NCBI Taxonomy" id="3870"/>
    <lineage>
        <taxon>Eukaryota</taxon>
        <taxon>Viridiplantae</taxon>
        <taxon>Streptophyta</taxon>
        <taxon>Embryophyta</taxon>
        <taxon>Tracheophyta</taxon>
        <taxon>Spermatophyta</taxon>
        <taxon>Magnoliopsida</taxon>
        <taxon>eudicotyledons</taxon>
        <taxon>Gunneridae</taxon>
        <taxon>Pentapetalae</taxon>
        <taxon>rosids</taxon>
        <taxon>fabids</taxon>
        <taxon>Fabales</taxon>
        <taxon>Fabaceae</taxon>
        <taxon>Papilionoideae</taxon>
        <taxon>50 kb inversion clade</taxon>
        <taxon>genistoids sensu lato</taxon>
        <taxon>core genistoids</taxon>
        <taxon>Genisteae</taxon>
        <taxon>Lupinus</taxon>
    </lineage>
</organism>
<reference evidence="3" key="1">
    <citation type="journal article" date="2020" name="Nat. Commun.">
        <title>Genome sequence of the cluster root forming white lupin.</title>
        <authorList>
            <person name="Hufnagel B."/>
            <person name="Marques A."/>
            <person name="Soriano A."/>
            <person name="Marques L."/>
            <person name="Divol F."/>
            <person name="Doumas P."/>
            <person name="Sallet E."/>
            <person name="Mancinotti D."/>
            <person name="Carrere S."/>
            <person name="Marande W."/>
            <person name="Arribat S."/>
            <person name="Keller J."/>
            <person name="Huneau C."/>
            <person name="Blein T."/>
            <person name="Aime D."/>
            <person name="Laguerre M."/>
            <person name="Taylor J."/>
            <person name="Schubert V."/>
            <person name="Nelson M."/>
            <person name="Geu-Flores F."/>
            <person name="Crespi M."/>
            <person name="Gallardo-Guerrero K."/>
            <person name="Delaux P.-M."/>
            <person name="Salse J."/>
            <person name="Berges H."/>
            <person name="Guyot R."/>
            <person name="Gouzy J."/>
            <person name="Peret B."/>
        </authorList>
    </citation>
    <scope>NUCLEOTIDE SEQUENCE [LARGE SCALE GENOMIC DNA]</scope>
    <source>
        <strain evidence="3">cv. Amiga</strain>
    </source>
</reference>
<dbReference type="SUPFAM" id="SSF57095">
    <property type="entry name" value="Scorpion toxin-like"/>
    <property type="match status" value="1"/>
</dbReference>
<feature type="chain" id="PRO_5025381409" evidence="1">
    <location>
        <begin position="22"/>
        <end position="66"/>
    </location>
</feature>
<evidence type="ECO:0000313" key="3">
    <source>
        <dbReference type="Proteomes" id="UP000447434"/>
    </source>
</evidence>
<evidence type="ECO:0000313" key="2">
    <source>
        <dbReference type="EMBL" id="KAE9594564.1"/>
    </source>
</evidence>
<name>A0A6A4P2Y5_LUPAL</name>